<evidence type="ECO:0000256" key="2">
    <source>
        <dbReference type="ARBA" id="ARBA00005752"/>
    </source>
</evidence>
<dbReference type="GO" id="GO:0005829">
    <property type="term" value="C:cytosol"/>
    <property type="evidence" value="ECO:0007669"/>
    <property type="project" value="TreeGrafter"/>
</dbReference>
<dbReference type="Pfam" id="PF13537">
    <property type="entry name" value="GATase_7"/>
    <property type="match status" value="1"/>
</dbReference>
<feature type="active site" description="For GATase activity" evidence="8">
    <location>
        <position position="2"/>
    </location>
</feature>
<evidence type="ECO:0000256" key="6">
    <source>
        <dbReference type="ARBA" id="ARBA00022962"/>
    </source>
</evidence>
<dbReference type="NCBIfam" id="TIGR01536">
    <property type="entry name" value="asn_synth_AEB"/>
    <property type="match status" value="1"/>
</dbReference>
<name>A0A517TCB2_9PLAN</name>
<evidence type="ECO:0000256" key="10">
    <source>
        <dbReference type="PIRSR" id="PIRSR001589-3"/>
    </source>
</evidence>
<evidence type="ECO:0000259" key="11">
    <source>
        <dbReference type="PROSITE" id="PS51278"/>
    </source>
</evidence>
<dbReference type="AlphaFoldDB" id="A0A517TCB2"/>
<protein>
    <recommendedName>
        <fullName evidence="3">asparagine synthase (glutamine-hydrolyzing)</fullName>
        <ecNumber evidence="3">6.3.5.4</ecNumber>
    </recommendedName>
</protein>
<evidence type="ECO:0000256" key="8">
    <source>
        <dbReference type="PIRSR" id="PIRSR001589-1"/>
    </source>
</evidence>
<dbReference type="OrthoDB" id="223068at2"/>
<keyword evidence="12" id="KW-0436">Ligase</keyword>
<dbReference type="InterPro" id="IPR029055">
    <property type="entry name" value="Ntn_hydrolases_N"/>
</dbReference>
<comment type="similarity">
    <text evidence="2">Belongs to the asparagine synthetase family.</text>
</comment>
<dbReference type="Gene3D" id="3.60.20.10">
    <property type="entry name" value="Glutamine Phosphoribosylpyrophosphate, subunit 1, domain 1"/>
    <property type="match status" value="1"/>
</dbReference>
<comment type="catalytic activity">
    <reaction evidence="7">
        <text>L-aspartate + L-glutamine + ATP + H2O = L-asparagine + L-glutamate + AMP + diphosphate + H(+)</text>
        <dbReference type="Rhea" id="RHEA:12228"/>
        <dbReference type="ChEBI" id="CHEBI:15377"/>
        <dbReference type="ChEBI" id="CHEBI:15378"/>
        <dbReference type="ChEBI" id="CHEBI:29985"/>
        <dbReference type="ChEBI" id="CHEBI:29991"/>
        <dbReference type="ChEBI" id="CHEBI:30616"/>
        <dbReference type="ChEBI" id="CHEBI:33019"/>
        <dbReference type="ChEBI" id="CHEBI:58048"/>
        <dbReference type="ChEBI" id="CHEBI:58359"/>
        <dbReference type="ChEBI" id="CHEBI:456215"/>
        <dbReference type="EC" id="6.3.5.4"/>
    </reaction>
</comment>
<reference evidence="12 13" key="1">
    <citation type="submission" date="2019-02" db="EMBL/GenBank/DDBJ databases">
        <title>Deep-cultivation of Planctomycetes and their phenomic and genomic characterization uncovers novel biology.</title>
        <authorList>
            <person name="Wiegand S."/>
            <person name="Jogler M."/>
            <person name="Boedeker C."/>
            <person name="Pinto D."/>
            <person name="Vollmers J."/>
            <person name="Rivas-Marin E."/>
            <person name="Kohn T."/>
            <person name="Peeters S.H."/>
            <person name="Heuer A."/>
            <person name="Rast P."/>
            <person name="Oberbeckmann S."/>
            <person name="Bunk B."/>
            <person name="Jeske O."/>
            <person name="Meyerdierks A."/>
            <person name="Storesund J.E."/>
            <person name="Kallscheuer N."/>
            <person name="Luecker S."/>
            <person name="Lage O.M."/>
            <person name="Pohl T."/>
            <person name="Merkel B.J."/>
            <person name="Hornburger P."/>
            <person name="Mueller R.-W."/>
            <person name="Bruemmer F."/>
            <person name="Labrenz M."/>
            <person name="Spormann A.M."/>
            <person name="Op den Camp H."/>
            <person name="Overmann J."/>
            <person name="Amann R."/>
            <person name="Jetten M.S.M."/>
            <person name="Mascher T."/>
            <person name="Medema M.H."/>
            <person name="Devos D.P."/>
            <person name="Kaster A.-K."/>
            <person name="Ovreas L."/>
            <person name="Rohde M."/>
            <person name="Galperin M.Y."/>
            <person name="Jogler C."/>
        </authorList>
    </citation>
    <scope>NUCLEOTIDE SEQUENCE [LARGE SCALE GENOMIC DNA]</scope>
    <source>
        <strain evidence="12 13">V22</strain>
    </source>
</reference>
<dbReference type="Gene3D" id="3.40.50.620">
    <property type="entry name" value="HUPs"/>
    <property type="match status" value="2"/>
</dbReference>
<feature type="site" description="Important for beta-aspartyl-AMP intermediate formation" evidence="10">
    <location>
        <position position="365"/>
    </location>
</feature>
<dbReference type="InterPro" id="IPR033738">
    <property type="entry name" value="AsnB_N"/>
</dbReference>
<evidence type="ECO:0000313" key="12">
    <source>
        <dbReference type="EMBL" id="QDT66018.1"/>
    </source>
</evidence>
<dbReference type="InterPro" id="IPR006426">
    <property type="entry name" value="Asn_synth_AEB"/>
</dbReference>
<evidence type="ECO:0000313" key="13">
    <source>
        <dbReference type="Proteomes" id="UP000319976"/>
    </source>
</evidence>
<dbReference type="InterPro" id="IPR014729">
    <property type="entry name" value="Rossmann-like_a/b/a_fold"/>
</dbReference>
<evidence type="ECO:0000256" key="1">
    <source>
        <dbReference type="ARBA" id="ARBA00005187"/>
    </source>
</evidence>
<evidence type="ECO:0000256" key="4">
    <source>
        <dbReference type="ARBA" id="ARBA00022741"/>
    </source>
</evidence>
<organism evidence="12 13">
    <name type="scientific">Calycomorphotria hydatis</name>
    <dbReference type="NCBI Taxonomy" id="2528027"/>
    <lineage>
        <taxon>Bacteria</taxon>
        <taxon>Pseudomonadati</taxon>
        <taxon>Planctomycetota</taxon>
        <taxon>Planctomycetia</taxon>
        <taxon>Planctomycetales</taxon>
        <taxon>Planctomycetaceae</taxon>
        <taxon>Calycomorphotria</taxon>
    </lineage>
</organism>
<feature type="binding site" evidence="9">
    <location>
        <position position="101"/>
    </location>
    <ligand>
        <name>L-glutamine</name>
        <dbReference type="ChEBI" id="CHEBI:58359"/>
    </ligand>
</feature>
<dbReference type="InterPro" id="IPR051786">
    <property type="entry name" value="ASN_synthetase/amidase"/>
</dbReference>
<sequence>MCGILGIVDLPGHNPGISPAMLDEMRDTMADRGPDGVGVYGRGPVRMAHRRLAIRDHEAGNQPWVDGEPPVAVVFNGEIYNDHQLRTELRQTGARFESRCDTEVIPAAYRRWGIDCVQHLRGMFAFGLYDFEKQRLLLARDRFGIKPLYFAPIGTQIVFASSPAAILRHPKFSLRMNLRVMSHYLSTLRLTLGRETLYEGIFTLLPAERLVFEDSDVRIDRYWNYPQPGSCSNEEYTDAVDQLEESLSTAIKEQLQSDVPVGMFLSGGLDSNTMSSFVRDHHNGSLPAVCGVGQGIDEDLQFAERCAKHVDAELNSVQLSAESYREHWEQLVGQFALPLSTPTDLVIARISSELRKSATVTLGGEGADELLFGYDAVYHGSHDFDRLREIQAGTSDLGTRAERVFLKSLRQWCGDDQFQTPVEHYFAANSLIAPAAKVGLYRPEIWDAVGRDQSMFDWYGEYFSSDIPTTNGYAYLLHEMNLEALLSRLDRATMSVGLEARVPYADERVVEHAFALPEDFKTDVDPVETLPYLAAGELKARGSLRSKKVLRAVARHRLPADLSERPKASFPTPVGEWLSGPWAGWAGETIKHSPLLQEVFQPESLHSIAEHVPALGMKVWPLVNLAIWSDQMTKPRAA</sequence>
<dbReference type="InterPro" id="IPR017932">
    <property type="entry name" value="GATase_2_dom"/>
</dbReference>
<accession>A0A517TCB2</accession>
<keyword evidence="13" id="KW-1185">Reference proteome</keyword>
<dbReference type="SUPFAM" id="SSF56235">
    <property type="entry name" value="N-terminal nucleophile aminohydrolases (Ntn hydrolases)"/>
    <property type="match status" value="1"/>
</dbReference>
<dbReference type="KEGG" id="chya:V22_32820"/>
<evidence type="ECO:0000256" key="5">
    <source>
        <dbReference type="ARBA" id="ARBA00022840"/>
    </source>
</evidence>
<dbReference type="InterPro" id="IPR001962">
    <property type="entry name" value="Asn_synthase"/>
</dbReference>
<dbReference type="EC" id="6.3.5.4" evidence="3"/>
<dbReference type="GO" id="GO:0005524">
    <property type="term" value="F:ATP binding"/>
    <property type="evidence" value="ECO:0007669"/>
    <property type="project" value="UniProtKB-KW"/>
</dbReference>
<dbReference type="PANTHER" id="PTHR43284">
    <property type="entry name" value="ASPARAGINE SYNTHETASE (GLUTAMINE-HYDROLYZING)"/>
    <property type="match status" value="1"/>
</dbReference>
<dbReference type="EMBL" id="CP036316">
    <property type="protein sequence ID" value="QDT66018.1"/>
    <property type="molecule type" value="Genomic_DNA"/>
</dbReference>
<keyword evidence="6 8" id="KW-0315">Glutamine amidotransferase</keyword>
<dbReference type="SUPFAM" id="SSF52402">
    <property type="entry name" value="Adenine nucleotide alpha hydrolases-like"/>
    <property type="match status" value="1"/>
</dbReference>
<evidence type="ECO:0000256" key="3">
    <source>
        <dbReference type="ARBA" id="ARBA00012737"/>
    </source>
</evidence>
<feature type="binding site" evidence="9">
    <location>
        <position position="292"/>
    </location>
    <ligand>
        <name>ATP</name>
        <dbReference type="ChEBI" id="CHEBI:30616"/>
    </ligand>
</feature>
<keyword evidence="5 9" id="KW-0067">ATP-binding</keyword>
<dbReference type="PIRSF" id="PIRSF001589">
    <property type="entry name" value="Asn_synthetase_glu-h"/>
    <property type="match status" value="1"/>
</dbReference>
<gene>
    <name evidence="12" type="primary">asnB_2</name>
    <name evidence="12" type="ORF">V22_32820</name>
</gene>
<feature type="domain" description="Glutamine amidotransferase type-2" evidence="11">
    <location>
        <begin position="2"/>
        <end position="215"/>
    </location>
</feature>
<dbReference type="RefSeq" id="WP_145264776.1">
    <property type="nucleotide sequence ID" value="NZ_CP036316.1"/>
</dbReference>
<dbReference type="GO" id="GO:0004066">
    <property type="term" value="F:asparagine synthase (glutamine-hydrolyzing) activity"/>
    <property type="evidence" value="ECO:0007669"/>
    <property type="project" value="UniProtKB-EC"/>
</dbReference>
<dbReference type="Pfam" id="PF00733">
    <property type="entry name" value="Asn_synthase"/>
    <property type="match status" value="1"/>
</dbReference>
<dbReference type="Proteomes" id="UP000319976">
    <property type="component" value="Chromosome"/>
</dbReference>
<dbReference type="CDD" id="cd00712">
    <property type="entry name" value="AsnB"/>
    <property type="match status" value="1"/>
</dbReference>
<dbReference type="PROSITE" id="PS51278">
    <property type="entry name" value="GATASE_TYPE_2"/>
    <property type="match status" value="1"/>
</dbReference>
<proteinExistence type="inferred from homology"/>
<keyword evidence="8" id="KW-0028">Amino-acid biosynthesis</keyword>
<evidence type="ECO:0000256" key="9">
    <source>
        <dbReference type="PIRSR" id="PIRSR001589-2"/>
    </source>
</evidence>
<evidence type="ECO:0000256" key="7">
    <source>
        <dbReference type="ARBA" id="ARBA00048741"/>
    </source>
</evidence>
<dbReference type="CDD" id="cd01991">
    <property type="entry name" value="Asn_synthase_B_C"/>
    <property type="match status" value="1"/>
</dbReference>
<keyword evidence="4 9" id="KW-0547">Nucleotide-binding</keyword>
<keyword evidence="8" id="KW-0061">Asparagine biosynthesis</keyword>
<dbReference type="GO" id="GO:0006529">
    <property type="term" value="P:asparagine biosynthetic process"/>
    <property type="evidence" value="ECO:0007669"/>
    <property type="project" value="UniProtKB-KW"/>
</dbReference>
<dbReference type="PANTHER" id="PTHR43284:SF1">
    <property type="entry name" value="ASPARAGINE SYNTHETASE"/>
    <property type="match status" value="1"/>
</dbReference>
<comment type="pathway">
    <text evidence="1">Amino-acid biosynthesis; L-asparagine biosynthesis; L-asparagine from L-aspartate (L-Gln route): step 1/1.</text>
</comment>